<organism evidence="2 3">
    <name type="scientific">Hanamia caeni</name>
    <dbReference type="NCBI Taxonomy" id="2294116"/>
    <lineage>
        <taxon>Bacteria</taxon>
        <taxon>Pseudomonadati</taxon>
        <taxon>Bacteroidota</taxon>
        <taxon>Chitinophagia</taxon>
        <taxon>Chitinophagales</taxon>
        <taxon>Chitinophagaceae</taxon>
        <taxon>Hanamia</taxon>
    </lineage>
</organism>
<name>A0A3M9NLP5_9BACT</name>
<evidence type="ECO:0000313" key="2">
    <source>
        <dbReference type="EMBL" id="RNI37908.1"/>
    </source>
</evidence>
<feature type="signal peptide" evidence="1">
    <location>
        <begin position="1"/>
        <end position="20"/>
    </location>
</feature>
<keyword evidence="1" id="KW-0732">Signal</keyword>
<accession>A0A3M9NLP5</accession>
<evidence type="ECO:0000256" key="1">
    <source>
        <dbReference type="SAM" id="SignalP"/>
    </source>
</evidence>
<feature type="chain" id="PRO_5018036042" evidence="1">
    <location>
        <begin position="21"/>
        <end position="235"/>
    </location>
</feature>
<evidence type="ECO:0000313" key="3">
    <source>
        <dbReference type="Proteomes" id="UP000267223"/>
    </source>
</evidence>
<protein>
    <submittedName>
        <fullName evidence="2">Uncharacterized protein</fullName>
    </submittedName>
</protein>
<sequence length="235" mass="26938">MYKFCLLFLLVFSVQKITFAQDTLPKITVTQLGNKVLVSWNNPFTNVSNISVQRSWDSLKYFKTIGSLLDVSPGINGFADPNDFVPPNQYYRLFISFHGGSYIFTESHRPGKDTLTSIPVIEKPAVAERPGNYRNLFIPSPHIFTGKDNNVIIALPDAAHKKYSIRFYRADGAFLFEVSKIKENFLTLDKANFLRSGLFIFELYENRIIIERHKFYIPRDGQPMPAMDVQGNLVR</sequence>
<dbReference type="Proteomes" id="UP000267223">
    <property type="component" value="Unassembled WGS sequence"/>
</dbReference>
<dbReference type="AlphaFoldDB" id="A0A3M9NLP5"/>
<keyword evidence="3" id="KW-1185">Reference proteome</keyword>
<comment type="caution">
    <text evidence="2">The sequence shown here is derived from an EMBL/GenBank/DDBJ whole genome shotgun (WGS) entry which is preliminary data.</text>
</comment>
<reference evidence="2 3" key="1">
    <citation type="submission" date="2018-11" db="EMBL/GenBank/DDBJ databases">
        <title>Draft genome sequence of Ferruginibacter sp. BO-59.</title>
        <authorList>
            <person name="Im W.T."/>
        </authorList>
    </citation>
    <scope>NUCLEOTIDE SEQUENCE [LARGE SCALE GENOMIC DNA]</scope>
    <source>
        <strain evidence="2 3">BO-59</strain>
    </source>
</reference>
<proteinExistence type="predicted"/>
<gene>
    <name evidence="2" type="ORF">EFY79_06635</name>
</gene>
<dbReference type="EMBL" id="RJJR01000004">
    <property type="protein sequence ID" value="RNI37908.1"/>
    <property type="molecule type" value="Genomic_DNA"/>
</dbReference>